<dbReference type="AlphaFoldDB" id="A0A1M7UBV7"/>
<evidence type="ECO:0000256" key="1">
    <source>
        <dbReference type="SAM" id="SignalP"/>
    </source>
</evidence>
<feature type="signal peptide" evidence="1">
    <location>
        <begin position="1"/>
        <end position="39"/>
    </location>
</feature>
<feature type="chain" id="PRO_5012025887" description="Lectin-like protein BA14k" evidence="1">
    <location>
        <begin position="40"/>
        <end position="139"/>
    </location>
</feature>
<proteinExistence type="predicted"/>
<gene>
    <name evidence="2" type="ORF">SAMN05444170_4306</name>
</gene>
<name>A0A1M7UBV7_9BRAD</name>
<dbReference type="Proteomes" id="UP000184096">
    <property type="component" value="Chromosome I"/>
</dbReference>
<dbReference type="EMBL" id="LT670849">
    <property type="protein sequence ID" value="SHN80405.1"/>
    <property type="molecule type" value="Genomic_DNA"/>
</dbReference>
<reference evidence="3" key="1">
    <citation type="submission" date="2016-11" db="EMBL/GenBank/DDBJ databases">
        <authorList>
            <person name="Varghese N."/>
            <person name="Submissions S."/>
        </authorList>
    </citation>
    <scope>NUCLEOTIDE SEQUENCE [LARGE SCALE GENOMIC DNA]</scope>
    <source>
        <strain evidence="3">GAS401</strain>
    </source>
</reference>
<evidence type="ECO:0000313" key="2">
    <source>
        <dbReference type="EMBL" id="SHN80405.1"/>
    </source>
</evidence>
<accession>A0A1M7UBV7</accession>
<evidence type="ECO:0008006" key="4">
    <source>
        <dbReference type="Google" id="ProtNLM"/>
    </source>
</evidence>
<evidence type="ECO:0000313" key="3">
    <source>
        <dbReference type="Proteomes" id="UP000184096"/>
    </source>
</evidence>
<keyword evidence="3" id="KW-1185">Reference proteome</keyword>
<keyword evidence="1" id="KW-0732">Signal</keyword>
<sequence>MEGRLGNGQAAVRGLVSAMSVRAAVLLAALAATIAGASAQTYGEGRRYGNGNTASFFFYDNRDDQRDFPTNGVFPGNFAASPVWAGVGAAGWLGGNPQHQNAPYPSQSYTVNTRGYVTCPHTRVELGADGRRYVRCLTP</sequence>
<organism evidence="2 3">
    <name type="scientific">Bradyrhizobium erythrophlei</name>
    <dbReference type="NCBI Taxonomy" id="1437360"/>
    <lineage>
        <taxon>Bacteria</taxon>
        <taxon>Pseudomonadati</taxon>
        <taxon>Pseudomonadota</taxon>
        <taxon>Alphaproteobacteria</taxon>
        <taxon>Hyphomicrobiales</taxon>
        <taxon>Nitrobacteraceae</taxon>
        <taxon>Bradyrhizobium</taxon>
    </lineage>
</organism>
<protein>
    <recommendedName>
        <fullName evidence="4">Lectin-like protein BA14k</fullName>
    </recommendedName>
</protein>